<proteinExistence type="inferred from homology"/>
<keyword evidence="5" id="KW-1185">Reference proteome</keyword>
<dbReference type="GO" id="GO:0005483">
    <property type="term" value="F:soluble NSF attachment protein activity"/>
    <property type="evidence" value="ECO:0007669"/>
    <property type="project" value="TreeGrafter"/>
</dbReference>
<accession>A0AAF0Q3Y3</accession>
<dbReference type="SUPFAM" id="SSF48452">
    <property type="entry name" value="TPR-like"/>
    <property type="match status" value="1"/>
</dbReference>
<name>A0AAF0Q3Y3_SOLVR</name>
<keyword evidence="3" id="KW-0653">Protein transport</keyword>
<dbReference type="AlphaFoldDB" id="A0AAF0Q3Y3"/>
<dbReference type="GO" id="GO:0005774">
    <property type="term" value="C:vacuolar membrane"/>
    <property type="evidence" value="ECO:0007669"/>
    <property type="project" value="TreeGrafter"/>
</dbReference>
<dbReference type="PANTHER" id="PTHR13768:SF27">
    <property type="entry name" value="ALPHA-SOLUBLE NSF ATTACHMENT PROTEIN-LIKE"/>
    <property type="match status" value="1"/>
</dbReference>
<dbReference type="PANTHER" id="PTHR13768">
    <property type="entry name" value="SOLUBLE NSF ATTACHMENT PROTEIN SNAP"/>
    <property type="match status" value="1"/>
</dbReference>
<dbReference type="GO" id="GO:0031201">
    <property type="term" value="C:SNARE complex"/>
    <property type="evidence" value="ECO:0007669"/>
    <property type="project" value="TreeGrafter"/>
</dbReference>
<dbReference type="GO" id="GO:0006886">
    <property type="term" value="P:intracellular protein transport"/>
    <property type="evidence" value="ECO:0007669"/>
    <property type="project" value="InterPro"/>
</dbReference>
<comment type="similarity">
    <text evidence="1">Belongs to the SNAP family.</text>
</comment>
<dbReference type="GO" id="GO:0019905">
    <property type="term" value="F:syntaxin binding"/>
    <property type="evidence" value="ECO:0007669"/>
    <property type="project" value="TreeGrafter"/>
</dbReference>
<protein>
    <submittedName>
        <fullName evidence="4">Uncharacterized protein</fullName>
    </submittedName>
</protein>
<dbReference type="GO" id="GO:0035494">
    <property type="term" value="P:SNARE complex disassembly"/>
    <property type="evidence" value="ECO:0007669"/>
    <property type="project" value="TreeGrafter"/>
</dbReference>
<keyword evidence="2" id="KW-0813">Transport</keyword>
<feature type="non-terminal residue" evidence="4">
    <location>
        <position position="1"/>
    </location>
</feature>
<evidence type="ECO:0000313" key="5">
    <source>
        <dbReference type="Proteomes" id="UP001234989"/>
    </source>
</evidence>
<reference evidence="4" key="1">
    <citation type="submission" date="2023-08" db="EMBL/GenBank/DDBJ databases">
        <title>A de novo genome assembly of Solanum verrucosum Schlechtendal, a Mexican diploid species geographically isolated from the other diploid A-genome species in potato relatives.</title>
        <authorList>
            <person name="Hosaka K."/>
        </authorList>
    </citation>
    <scope>NUCLEOTIDE SEQUENCE</scope>
    <source>
        <tissue evidence="4">Young leaves</tissue>
    </source>
</reference>
<evidence type="ECO:0000256" key="1">
    <source>
        <dbReference type="ARBA" id="ARBA00010050"/>
    </source>
</evidence>
<dbReference type="InterPro" id="IPR000744">
    <property type="entry name" value="NSF_attach"/>
</dbReference>
<gene>
    <name evidence="4" type="ORF">MTR67_007755</name>
</gene>
<evidence type="ECO:0000256" key="3">
    <source>
        <dbReference type="ARBA" id="ARBA00022927"/>
    </source>
</evidence>
<dbReference type="Gene3D" id="1.25.40.10">
    <property type="entry name" value="Tetratricopeptide repeat domain"/>
    <property type="match status" value="1"/>
</dbReference>
<dbReference type="Pfam" id="PF14938">
    <property type="entry name" value="SNAP"/>
    <property type="match status" value="1"/>
</dbReference>
<dbReference type="EMBL" id="CP133613">
    <property type="protein sequence ID" value="WMV14370.1"/>
    <property type="molecule type" value="Genomic_DNA"/>
</dbReference>
<evidence type="ECO:0000313" key="4">
    <source>
        <dbReference type="EMBL" id="WMV14370.1"/>
    </source>
</evidence>
<dbReference type="Proteomes" id="UP001234989">
    <property type="component" value="Chromosome 2"/>
</dbReference>
<dbReference type="InterPro" id="IPR011990">
    <property type="entry name" value="TPR-like_helical_dom_sf"/>
</dbReference>
<organism evidence="4 5">
    <name type="scientific">Solanum verrucosum</name>
    <dbReference type="NCBI Taxonomy" id="315347"/>
    <lineage>
        <taxon>Eukaryota</taxon>
        <taxon>Viridiplantae</taxon>
        <taxon>Streptophyta</taxon>
        <taxon>Embryophyta</taxon>
        <taxon>Tracheophyta</taxon>
        <taxon>Spermatophyta</taxon>
        <taxon>Magnoliopsida</taxon>
        <taxon>eudicotyledons</taxon>
        <taxon>Gunneridae</taxon>
        <taxon>Pentapetalae</taxon>
        <taxon>asterids</taxon>
        <taxon>lamiids</taxon>
        <taxon>Solanales</taxon>
        <taxon>Solanaceae</taxon>
        <taxon>Solanoideae</taxon>
        <taxon>Solaneae</taxon>
        <taxon>Solanum</taxon>
    </lineage>
</organism>
<sequence length="344" mass="39272">LHNGESDIRVGEETQGTANSLKFNKSVINLFMMGDQISRGEELVKKAEKKLNAVGDFSGPNTMTLHIYSIKLLIASNSLNHVWDRVGAVYVKLASCHLKLDHKHEAARAYDSAADYYKMMKNLKEAISCLEKATHLILDIGRVNATRGHYQIHKKIFWIYEIAKLYEHENNLELAIIYYQKTTDLFQIMDLTSSSNQCRQKIAEYSAKVGKYQRSIAMFEEIGTYSIRNNLLKYGVRGHLLNAGICQLSRGDVVAINNTLERNQGLAAAIEKRDVAEFTSCLKEYDNTIKLDEWRTPVLLRVKEVLKAKELESKGQLGRLFYIVPCSLLLFCMTKIRLFETKNH</sequence>
<evidence type="ECO:0000256" key="2">
    <source>
        <dbReference type="ARBA" id="ARBA00022448"/>
    </source>
</evidence>